<sequence>MIPEGNQIYLASIQFNVLCNIPNLYVRDTSPT</sequence>
<proteinExistence type="predicted"/>
<organism evidence="1 2">
    <name type="scientific">Prochlorococcus phage Syn33</name>
    <dbReference type="NCBI Taxonomy" id="444878"/>
    <lineage>
        <taxon>Viruses</taxon>
        <taxon>Duplodnaviria</taxon>
        <taxon>Heunggongvirae</taxon>
        <taxon>Uroviricota</taxon>
        <taxon>Caudoviricetes</taxon>
        <taxon>Pantevenvirales</taxon>
        <taxon>Kyanoviridae</taxon>
        <taxon>Brizovirus</taxon>
        <taxon>Brizovirus syn33</taxon>
    </lineage>
</organism>
<dbReference type="Proteomes" id="UP000006537">
    <property type="component" value="Segment"/>
</dbReference>
<accession>E3SR51</accession>
<reference evidence="1 2" key="1">
    <citation type="journal article" date="2010" name="Environ. Microbiol.">
        <title>Genomic analysis of oceanic cyanobacterial myoviruses compared with T4-like myoviruses from diverse hosts and environments.</title>
        <authorList>
            <person name="Sullivan M.B."/>
            <person name="Huang K.H."/>
            <person name="Ignacio-Espinoza J.C."/>
            <person name="Berlin A.M."/>
            <person name="Kelly L."/>
            <person name="Weigele P.R."/>
            <person name="DeFrancesco A.S."/>
            <person name="Kern S.E."/>
            <person name="Thompson L.R."/>
            <person name="Young S."/>
            <person name="Yandava C."/>
            <person name="Fu R."/>
            <person name="Krastins B."/>
            <person name="Chase M."/>
            <person name="Sarracino D."/>
            <person name="Osburne M.S."/>
            <person name="Henn M.R."/>
            <person name="Chisholm S.W."/>
        </authorList>
    </citation>
    <scope>NUCLEOTIDE SEQUENCE [LARGE SCALE GENOMIC DNA]</scope>
    <source>
        <strain evidence="1">Syn33</strain>
    </source>
</reference>
<keyword evidence="2" id="KW-1185">Reference proteome</keyword>
<dbReference type="GeneID" id="10328184"/>
<protein>
    <submittedName>
        <fullName evidence="1">Uncharacterized protein</fullName>
    </submittedName>
</protein>
<evidence type="ECO:0000313" key="1">
    <source>
        <dbReference type="EMBL" id="ADO99619.1"/>
    </source>
</evidence>
<dbReference type="KEGG" id="vg:10328184"/>
<evidence type="ECO:0000313" key="2">
    <source>
        <dbReference type="Proteomes" id="UP000006537"/>
    </source>
</evidence>
<gene>
    <name evidence="1" type="ORF">Syn33_164</name>
</gene>
<dbReference type="EMBL" id="GU071108">
    <property type="protein sequence ID" value="ADO99619.1"/>
    <property type="molecule type" value="Genomic_DNA"/>
</dbReference>
<dbReference type="RefSeq" id="YP_004323771.1">
    <property type="nucleotide sequence ID" value="NC_015285.1"/>
</dbReference>
<name>E3SR51_9CAUD</name>